<dbReference type="AlphaFoldDB" id="A0A550J2U9"/>
<comment type="caution">
    <text evidence="8">The sequence shown here is derived from an EMBL/GenBank/DDBJ whole genome shotgun (WGS) entry which is preliminary data.</text>
</comment>
<evidence type="ECO:0000256" key="6">
    <source>
        <dbReference type="ARBA" id="ARBA00023004"/>
    </source>
</evidence>
<sequence>MSGRISWSKSVVPRWGHREASRKGRQMNTQRVVSLSRWSGLFFFVFLFLWASPLWAAKPVPPATEAQLSGKITDAATTKIIVGAGVTAVGDPGTFSAVTNSKGLYTLTLPGGTYQITASAGGYIDQTVPRTLTNGVNTTVNFALVAGANNSLPHAGRISSYDGPQTCLNCHGSAIAEQVFMSAHFQARTPTPKLDMPGVGNHGMVDRACGLPGTTMMANNFAGKAISPVDGVSTKDDGCGNCHIAYLPPYYYPSASAATADMDCLYCHALVYGEEWDHQEIIDLYGSNPEPHLRQVVTTPEGMQVFSQDRSLKTAQSAGGAVTSEACLRCHEHNLSGYKRSTPFTAATDVHAARGLKCTSCHVVSEHRMARGNYVTDGGANDLPEVEVGCIASGCHTTSAHAGENADALNQHLTNVTCETCHIHSLDEPRNIHRRAWAPFTLDPISGQWEDTAPTTEGQEYPGYWDAYTEYLPIGTRPTIRWFNGGASMLAQPYGAYADRRSAGGDARLFPFKPFVSGMIFDAAWLPGRRCKSFCVNGLVFGYQ</sequence>
<dbReference type="Gene3D" id="2.60.40.1120">
    <property type="entry name" value="Carboxypeptidase-like, regulatory domain"/>
    <property type="match status" value="1"/>
</dbReference>
<keyword evidence="9" id="KW-1185">Reference proteome</keyword>
<evidence type="ECO:0000256" key="4">
    <source>
        <dbReference type="ARBA" id="ARBA00022729"/>
    </source>
</evidence>
<dbReference type="Pfam" id="PF13620">
    <property type="entry name" value="CarboxypepD_reg"/>
    <property type="match status" value="1"/>
</dbReference>
<protein>
    <recommendedName>
        <fullName evidence="7">Cytochrome c-552/4 domain-containing protein</fullName>
    </recommendedName>
</protein>
<dbReference type="InterPro" id="IPR038266">
    <property type="entry name" value="NapC/NirT_cytc_sf"/>
</dbReference>
<keyword evidence="1" id="KW-0813">Transport</keyword>
<dbReference type="SUPFAM" id="SSF49464">
    <property type="entry name" value="Carboxypeptidase regulatory domain-like"/>
    <property type="match status" value="1"/>
</dbReference>
<dbReference type="InterPro" id="IPR051829">
    <property type="entry name" value="Multiheme_Cytochr_ET"/>
</dbReference>
<evidence type="ECO:0000256" key="5">
    <source>
        <dbReference type="ARBA" id="ARBA00022982"/>
    </source>
</evidence>
<accession>A0A550J2U9</accession>
<gene>
    <name evidence="8" type="ORF">FL622_17130</name>
</gene>
<evidence type="ECO:0000313" key="9">
    <source>
        <dbReference type="Proteomes" id="UP000317155"/>
    </source>
</evidence>
<dbReference type="PANTHER" id="PTHR35038">
    <property type="entry name" value="DISSIMILATORY SULFITE REDUCTASE SIRA"/>
    <property type="match status" value="1"/>
</dbReference>
<evidence type="ECO:0000256" key="1">
    <source>
        <dbReference type="ARBA" id="ARBA00022448"/>
    </source>
</evidence>
<organism evidence="8 9">
    <name type="scientific">Trichloromonas acetexigens</name>
    <dbReference type="NCBI Taxonomy" id="38815"/>
    <lineage>
        <taxon>Bacteria</taxon>
        <taxon>Pseudomonadati</taxon>
        <taxon>Thermodesulfobacteriota</taxon>
        <taxon>Desulfuromonadia</taxon>
        <taxon>Desulfuromonadales</taxon>
        <taxon>Trichloromonadaceae</taxon>
        <taxon>Trichloromonas</taxon>
    </lineage>
</organism>
<dbReference type="EMBL" id="VJVV01000027">
    <property type="protein sequence ID" value="TRO77526.1"/>
    <property type="molecule type" value="Genomic_DNA"/>
</dbReference>
<keyword evidence="5" id="KW-0249">Electron transport</keyword>
<proteinExistence type="predicted"/>
<dbReference type="InterPro" id="IPR023155">
    <property type="entry name" value="Cyt_c-552/4"/>
</dbReference>
<evidence type="ECO:0000313" key="8">
    <source>
        <dbReference type="EMBL" id="TRO77526.1"/>
    </source>
</evidence>
<dbReference type="InterPro" id="IPR008969">
    <property type="entry name" value="CarboxyPept-like_regulatory"/>
</dbReference>
<dbReference type="Pfam" id="PF13435">
    <property type="entry name" value="Cytochrome_C554"/>
    <property type="match status" value="1"/>
</dbReference>
<evidence type="ECO:0000256" key="2">
    <source>
        <dbReference type="ARBA" id="ARBA00022617"/>
    </source>
</evidence>
<keyword evidence="2" id="KW-0349">Heme</keyword>
<dbReference type="GO" id="GO:0046872">
    <property type="term" value="F:metal ion binding"/>
    <property type="evidence" value="ECO:0007669"/>
    <property type="project" value="UniProtKB-KW"/>
</dbReference>
<dbReference type="SUPFAM" id="SSF48695">
    <property type="entry name" value="Multiheme cytochromes"/>
    <property type="match status" value="1"/>
</dbReference>
<feature type="domain" description="Cytochrome c-552/4" evidence="7">
    <location>
        <begin position="393"/>
        <end position="422"/>
    </location>
</feature>
<dbReference type="Gene3D" id="1.10.3820.10">
    <property type="entry name" value="Di-heme elbow motif domain"/>
    <property type="match status" value="1"/>
</dbReference>
<reference evidence="8 9" key="1">
    <citation type="submission" date="2019-07" db="EMBL/GenBank/DDBJ databases">
        <title>Insights of Desulfuromonas acetexigens electromicrobiology.</title>
        <authorList>
            <person name="Katuri K."/>
            <person name="Sapireddy V."/>
            <person name="Shaw D.R."/>
            <person name="Saikaly P."/>
        </authorList>
    </citation>
    <scope>NUCLEOTIDE SEQUENCE [LARGE SCALE GENOMIC DNA]</scope>
    <source>
        <strain evidence="8 9">2873</strain>
    </source>
</reference>
<dbReference type="InterPro" id="IPR036280">
    <property type="entry name" value="Multihaem_cyt_sf"/>
</dbReference>
<keyword evidence="4" id="KW-0732">Signal</keyword>
<name>A0A550J2U9_9BACT</name>
<evidence type="ECO:0000256" key="3">
    <source>
        <dbReference type="ARBA" id="ARBA00022723"/>
    </source>
</evidence>
<evidence type="ECO:0000259" key="7">
    <source>
        <dbReference type="Pfam" id="PF13435"/>
    </source>
</evidence>
<keyword evidence="3" id="KW-0479">Metal-binding</keyword>
<dbReference type="Proteomes" id="UP000317155">
    <property type="component" value="Unassembled WGS sequence"/>
</dbReference>
<keyword evidence="6" id="KW-0408">Iron</keyword>